<dbReference type="GO" id="GO:0005737">
    <property type="term" value="C:cytoplasm"/>
    <property type="evidence" value="ECO:0007669"/>
    <property type="project" value="TreeGrafter"/>
</dbReference>
<feature type="domain" description="Guanylate cyclase" evidence="3">
    <location>
        <begin position="12"/>
        <end position="137"/>
    </location>
</feature>
<dbReference type="InterPro" id="IPR027417">
    <property type="entry name" value="P-loop_NTPase"/>
</dbReference>
<dbReference type="RefSeq" id="WP_131516790.1">
    <property type="nucleotide sequence ID" value="NZ_SJKD01000007.1"/>
</dbReference>
<reference evidence="4 5" key="1">
    <citation type="submission" date="2019-02" db="EMBL/GenBank/DDBJ databases">
        <title>Kribbella capetownensis sp. nov. and Kribbella speibonae sp. nov., isolated from soil.</title>
        <authorList>
            <person name="Curtis S.M."/>
            <person name="Norton I."/>
            <person name="Everest G.J."/>
            <person name="Meyers P.R."/>
        </authorList>
    </citation>
    <scope>NUCLEOTIDE SEQUENCE [LARGE SCALE GENOMIC DNA]</scope>
    <source>
        <strain evidence="4 5">YM53</strain>
    </source>
</reference>
<comment type="caution">
    <text evidence="4">The sequence shown here is derived from an EMBL/GenBank/DDBJ whole genome shotgun (WGS) entry which is preliminary data.</text>
</comment>
<dbReference type="Gene3D" id="1.25.40.10">
    <property type="entry name" value="Tetratricopeptide repeat domain"/>
    <property type="match status" value="1"/>
</dbReference>
<sequence>MIAPVEERKVVTVLFCDLVGFTTASESADPEDVRRWLAPYHSTLRDTVEQYGGTVEKFAGDAILAVFGAPRSREDDAERAVRAGLAILDAVAALPSGPLEVRIGIETGEALVQLSARPELGEPFVTGMVVNLAARLQSSAPIGAVVVGSGTHAATDRVFGYEQLEPVAAKGISHDVHRWQAGPPRARFGADVIRDLSTPMVGRERDLTLLRTAFDKAVAERLPQFVTLLGEPGIGKSRLVAELGAWLDRHDELVTWREGRCVPYGETPFWPIAEIVKVQAGILDTDGPAEAAAKLDAILPDDGDRAWLRARVGPLVGAVSGVPAGAGTQEESFAAWRQLLESFAEQSPAVLVFEDLHWASDALLAFIDHLAEWMTDLPLLVVVTARPELLERGPRWTRAVQNSLTIGLSPLSEAETGQLMDRMFAGQDVPTETRGRLVRRADGNPLYAEELARIVTDCGVDQATSGELPAGIAAIIAARLDTLDPERKALLADAAVVGRVFWAEAVAALSGRDPAYVVQALQELVRKELVRPVRRSSMLGQHEYVFWHALTRDVAYSQVPRAIRADRHLAAADWLDLRCAACQAETPSLIAHHLTTALDLAAAAGDTEAVAAITPRARRNQCKAAELAMNLDAGQALTLLDRALSLTPQDDPDRPEVLARWGWAAFLAGRLDDARTAYREAVTGFEAAGDIPGLARTLRSSTYAMSSMAESLATIDRVVTMLTELGPSEDLAGALAGQASILLVASRRTEAIVSADRALRMAAEQGYAVPHRALESRGLARVGEGDTGGLVDIKDALAALIELGQGRDAAVTWLNYGFVVWQIEGPVVALATLAEAREFSARRRLLELEQQLSCTVLQLMIETGRPAEVATLCRAQLDHPGPAFIMLRRIEVLAALAAAELELGIGTARDHAEDAYRLAVEAGWPDFVTIAAAPTAAARAREGDRDGVREILQRLRSLSELPGSHEFAARVPSLVRSALAVGETQAGAALADLLVPLLPMREYSATTAQSLLDEQRGDQAAAANGFARAAADWGAFGNQLEQAHALRGLHRTTGDPAALAQAEELFTTMGTPS</sequence>
<dbReference type="PANTHER" id="PTHR16305:SF28">
    <property type="entry name" value="GUANYLATE CYCLASE DOMAIN-CONTAINING PROTEIN"/>
    <property type="match status" value="1"/>
</dbReference>
<protein>
    <recommendedName>
        <fullName evidence="3">Guanylate cyclase domain-containing protein</fullName>
    </recommendedName>
</protein>
<keyword evidence="5" id="KW-1185">Reference proteome</keyword>
<dbReference type="GO" id="GO:0035556">
    <property type="term" value="P:intracellular signal transduction"/>
    <property type="evidence" value="ECO:0007669"/>
    <property type="project" value="InterPro"/>
</dbReference>
<evidence type="ECO:0000256" key="2">
    <source>
        <dbReference type="ARBA" id="ARBA00022840"/>
    </source>
</evidence>
<dbReference type="Proteomes" id="UP000293342">
    <property type="component" value="Unassembled WGS sequence"/>
</dbReference>
<dbReference type="Pfam" id="PF13191">
    <property type="entry name" value="AAA_16"/>
    <property type="match status" value="1"/>
</dbReference>
<evidence type="ECO:0000259" key="3">
    <source>
        <dbReference type="PROSITE" id="PS50125"/>
    </source>
</evidence>
<organism evidence="4 5">
    <name type="scientific">Kribbella capetownensis</name>
    <dbReference type="NCBI Taxonomy" id="1572659"/>
    <lineage>
        <taxon>Bacteria</taxon>
        <taxon>Bacillati</taxon>
        <taxon>Actinomycetota</taxon>
        <taxon>Actinomycetes</taxon>
        <taxon>Propionibacteriales</taxon>
        <taxon>Kribbellaceae</taxon>
        <taxon>Kribbella</taxon>
    </lineage>
</organism>
<dbReference type="InterPro" id="IPR001054">
    <property type="entry name" value="A/G_cyclase"/>
</dbReference>
<dbReference type="GO" id="GO:0009190">
    <property type="term" value="P:cyclic nucleotide biosynthetic process"/>
    <property type="evidence" value="ECO:0007669"/>
    <property type="project" value="InterPro"/>
</dbReference>
<dbReference type="InterPro" id="IPR029787">
    <property type="entry name" value="Nucleotide_cyclase"/>
</dbReference>
<keyword evidence="2" id="KW-0067">ATP-binding</keyword>
<gene>
    <name evidence="4" type="ORF">E0H75_28680</name>
</gene>
<dbReference type="GO" id="GO:0005524">
    <property type="term" value="F:ATP binding"/>
    <property type="evidence" value="ECO:0007669"/>
    <property type="project" value="UniProtKB-KW"/>
</dbReference>
<dbReference type="PROSITE" id="PS50125">
    <property type="entry name" value="GUANYLATE_CYCLASE_2"/>
    <property type="match status" value="1"/>
</dbReference>
<evidence type="ECO:0000256" key="1">
    <source>
        <dbReference type="ARBA" id="ARBA00022741"/>
    </source>
</evidence>
<evidence type="ECO:0000313" key="5">
    <source>
        <dbReference type="Proteomes" id="UP000293342"/>
    </source>
</evidence>
<evidence type="ECO:0000313" key="4">
    <source>
        <dbReference type="EMBL" id="TCC45706.1"/>
    </source>
</evidence>
<dbReference type="SUPFAM" id="SSF55073">
    <property type="entry name" value="Nucleotide cyclase"/>
    <property type="match status" value="1"/>
</dbReference>
<name>A0A4R0JLH1_9ACTN</name>
<dbReference type="OrthoDB" id="5476461at2"/>
<keyword evidence="1" id="KW-0547">Nucleotide-binding</keyword>
<dbReference type="InterPro" id="IPR011990">
    <property type="entry name" value="TPR-like_helical_dom_sf"/>
</dbReference>
<dbReference type="Gene3D" id="3.30.70.1230">
    <property type="entry name" value="Nucleotide cyclase"/>
    <property type="match status" value="1"/>
</dbReference>
<dbReference type="Pfam" id="PF00211">
    <property type="entry name" value="Guanylate_cyc"/>
    <property type="match status" value="1"/>
</dbReference>
<dbReference type="PANTHER" id="PTHR16305">
    <property type="entry name" value="TESTICULAR SOLUBLE ADENYLYL CYCLASE"/>
    <property type="match status" value="1"/>
</dbReference>
<dbReference type="InterPro" id="IPR041664">
    <property type="entry name" value="AAA_16"/>
</dbReference>
<dbReference type="GO" id="GO:0004016">
    <property type="term" value="F:adenylate cyclase activity"/>
    <property type="evidence" value="ECO:0007669"/>
    <property type="project" value="UniProtKB-ARBA"/>
</dbReference>
<proteinExistence type="predicted"/>
<dbReference type="SMART" id="SM00044">
    <property type="entry name" value="CYCc"/>
    <property type="match status" value="1"/>
</dbReference>
<dbReference type="SUPFAM" id="SSF48452">
    <property type="entry name" value="TPR-like"/>
    <property type="match status" value="1"/>
</dbReference>
<dbReference type="EMBL" id="SJKD01000007">
    <property type="protein sequence ID" value="TCC45706.1"/>
    <property type="molecule type" value="Genomic_DNA"/>
</dbReference>
<accession>A0A4R0JLH1</accession>
<dbReference type="SUPFAM" id="SSF52540">
    <property type="entry name" value="P-loop containing nucleoside triphosphate hydrolases"/>
    <property type="match status" value="1"/>
</dbReference>
<dbReference type="CDD" id="cd07302">
    <property type="entry name" value="CHD"/>
    <property type="match status" value="1"/>
</dbReference>
<dbReference type="AlphaFoldDB" id="A0A4R0JLH1"/>